<proteinExistence type="predicted"/>
<evidence type="ECO:0000259" key="7">
    <source>
        <dbReference type="Pfam" id="PF13515"/>
    </source>
</evidence>
<evidence type="ECO:0000313" key="8">
    <source>
        <dbReference type="EMBL" id="MBU2663172.1"/>
    </source>
</evidence>
<evidence type="ECO:0000256" key="1">
    <source>
        <dbReference type="ARBA" id="ARBA00004141"/>
    </source>
</evidence>
<dbReference type="EMBL" id="JAHKKG010000002">
    <property type="protein sequence ID" value="MBU2663172.1"/>
    <property type="molecule type" value="Genomic_DNA"/>
</dbReference>
<feature type="transmembrane region" description="Helical" evidence="6">
    <location>
        <begin position="59"/>
        <end position="77"/>
    </location>
</feature>
<keyword evidence="3 6" id="KW-1133">Transmembrane helix</keyword>
<feature type="transmembrane region" description="Helical" evidence="6">
    <location>
        <begin position="150"/>
        <end position="171"/>
    </location>
</feature>
<organism evidence="8 9">
    <name type="scientific">Paractinoplanes bogorensis</name>
    <dbReference type="NCBI Taxonomy" id="1610840"/>
    <lineage>
        <taxon>Bacteria</taxon>
        <taxon>Bacillati</taxon>
        <taxon>Actinomycetota</taxon>
        <taxon>Actinomycetes</taxon>
        <taxon>Micromonosporales</taxon>
        <taxon>Micromonosporaceae</taxon>
        <taxon>Paractinoplanes</taxon>
    </lineage>
</organism>
<keyword evidence="2 6" id="KW-0812">Transmembrane</keyword>
<feature type="transmembrane region" description="Helical" evidence="6">
    <location>
        <begin position="30"/>
        <end position="47"/>
    </location>
</feature>
<evidence type="ECO:0000256" key="2">
    <source>
        <dbReference type="ARBA" id="ARBA00022692"/>
    </source>
</evidence>
<accession>A0ABS5YII8</accession>
<dbReference type="RefSeq" id="WP_215785134.1">
    <property type="nucleotide sequence ID" value="NZ_JAHKKG010000002.1"/>
</dbReference>
<protein>
    <submittedName>
        <fullName evidence="8">FUSC family protein</fullName>
    </submittedName>
</protein>
<evidence type="ECO:0000313" key="9">
    <source>
        <dbReference type="Proteomes" id="UP001519654"/>
    </source>
</evidence>
<gene>
    <name evidence="8" type="ORF">KOI35_06585</name>
</gene>
<evidence type="ECO:0000256" key="3">
    <source>
        <dbReference type="ARBA" id="ARBA00022989"/>
    </source>
</evidence>
<sequence length="398" mass="41550">MSEAGPPGWIARNVERALGGLGEGLRRTRYGLALAVQAGVAAGIAWFVAHDVIGRPSPFFAPIAAVITLASSVGQRVRRTAELVLGVAIGIGIGDALILLIGSGPWQIGLIVLLAVLVATAVGGGTPLVVQSASSAVLVATLTSTTGLPWTRFFDALVGGGVGLAVMTLLLPLNPLNVVRRAADPALRALADGLHQVGIGMAERDRETIQDALAHLREAEADFAAFSAAVTAARENVAFAPARWRNRGALALYVDGASHITYALRNCRVMSRRADTALGDDETIPDVLPVSVGLLGDAVDLLRQEWARGVEPEAARERALRAAAECGKAYEEGVGFSGGVIVAQVRTTATDLLRASGVEHAEAPRLVRRAVGWHGRSRSGRRKPASRTGLNRPEGSHS</sequence>
<dbReference type="Pfam" id="PF13515">
    <property type="entry name" value="FUSC_2"/>
    <property type="match status" value="1"/>
</dbReference>
<feature type="domain" description="Integral membrane bound transporter" evidence="7">
    <location>
        <begin position="44"/>
        <end position="166"/>
    </location>
</feature>
<comment type="subcellular location">
    <subcellularLocation>
        <location evidence="1">Membrane</location>
        <topology evidence="1">Multi-pass membrane protein</topology>
    </subcellularLocation>
</comment>
<feature type="transmembrane region" description="Helical" evidence="6">
    <location>
        <begin position="83"/>
        <end position="101"/>
    </location>
</feature>
<keyword evidence="9" id="KW-1185">Reference proteome</keyword>
<evidence type="ECO:0000256" key="4">
    <source>
        <dbReference type="ARBA" id="ARBA00023136"/>
    </source>
</evidence>
<comment type="caution">
    <text evidence="8">The sequence shown here is derived from an EMBL/GenBank/DDBJ whole genome shotgun (WGS) entry which is preliminary data.</text>
</comment>
<dbReference type="InterPro" id="IPR049453">
    <property type="entry name" value="Memb_transporter_dom"/>
</dbReference>
<keyword evidence="4 6" id="KW-0472">Membrane</keyword>
<feature type="region of interest" description="Disordered" evidence="5">
    <location>
        <begin position="372"/>
        <end position="398"/>
    </location>
</feature>
<evidence type="ECO:0000256" key="6">
    <source>
        <dbReference type="SAM" id="Phobius"/>
    </source>
</evidence>
<evidence type="ECO:0000256" key="5">
    <source>
        <dbReference type="SAM" id="MobiDB-lite"/>
    </source>
</evidence>
<dbReference type="Proteomes" id="UP001519654">
    <property type="component" value="Unassembled WGS sequence"/>
</dbReference>
<feature type="transmembrane region" description="Helical" evidence="6">
    <location>
        <begin position="108"/>
        <end position="130"/>
    </location>
</feature>
<feature type="compositionally biased region" description="Basic residues" evidence="5">
    <location>
        <begin position="375"/>
        <end position="385"/>
    </location>
</feature>
<name>A0ABS5YII8_9ACTN</name>
<reference evidence="8 9" key="1">
    <citation type="submission" date="2021-06" db="EMBL/GenBank/DDBJ databases">
        <title>Actinoplanes lichenicola sp. nov., and Actinoplanes ovalisporus sp. nov., isolated from lichen in Thailand.</title>
        <authorList>
            <person name="Saeng-In P."/>
            <person name="Kanchanasin P."/>
            <person name="Yuki M."/>
            <person name="Kudo T."/>
            <person name="Ohkuma M."/>
            <person name="Phongsopitanun W."/>
            <person name="Tanasupawat S."/>
        </authorList>
    </citation>
    <scope>NUCLEOTIDE SEQUENCE [LARGE SCALE GENOMIC DNA]</scope>
    <source>
        <strain evidence="8 9">NBRC 110975</strain>
    </source>
</reference>